<feature type="transmembrane region" description="Helical" evidence="1">
    <location>
        <begin position="76"/>
        <end position="95"/>
    </location>
</feature>
<organism evidence="3 4">
    <name type="scientific">Bacteroides fragilis</name>
    <dbReference type="NCBI Taxonomy" id="817"/>
    <lineage>
        <taxon>Bacteria</taxon>
        <taxon>Pseudomonadati</taxon>
        <taxon>Bacteroidota</taxon>
        <taxon>Bacteroidia</taxon>
        <taxon>Bacteroidales</taxon>
        <taxon>Bacteroidaceae</taxon>
        <taxon>Bacteroides</taxon>
    </lineage>
</organism>
<evidence type="ECO:0000313" key="4">
    <source>
        <dbReference type="Proteomes" id="UP000436803"/>
    </source>
</evidence>
<feature type="transmembrane region" description="Helical" evidence="1">
    <location>
        <begin position="107"/>
        <end position="127"/>
    </location>
</feature>
<name>A0A642KN59_BACFG</name>
<dbReference type="EMBL" id="VWAW01000011">
    <property type="protein sequence ID" value="KAA5172674.1"/>
    <property type="molecule type" value="Genomic_DNA"/>
</dbReference>
<proteinExistence type="predicted"/>
<protein>
    <submittedName>
        <fullName evidence="3">Acyltransferase family protein</fullName>
    </submittedName>
</protein>
<comment type="caution">
    <text evidence="3">The sequence shown here is derived from an EMBL/GenBank/DDBJ whole genome shotgun (WGS) entry which is preliminary data.</text>
</comment>
<dbReference type="Pfam" id="PF01757">
    <property type="entry name" value="Acyl_transf_3"/>
    <property type="match status" value="1"/>
</dbReference>
<dbReference type="AlphaFoldDB" id="A0A642KN59"/>
<sequence length="156" mass="18387">MPIRYYNLDFLKVLAAIFITNSHFIPLYKDISPSLATFGVHGNALFFFVSGFVLMMGFEKKKDLFVNWYKKRIQRLWPSVFLWSIIAAIIWKDPITWKNLLIANNYWFLQCIAIYYILFYIFGNLNISIMGGQNLCTKNTFYVLHSSIFTILLFHA</sequence>
<keyword evidence="3" id="KW-0808">Transferase</keyword>
<keyword evidence="1" id="KW-0472">Membrane</keyword>
<evidence type="ECO:0000313" key="3">
    <source>
        <dbReference type="EMBL" id="KAA5172674.1"/>
    </source>
</evidence>
<keyword evidence="1" id="KW-0812">Transmembrane</keyword>
<dbReference type="GO" id="GO:0016747">
    <property type="term" value="F:acyltransferase activity, transferring groups other than amino-acyl groups"/>
    <property type="evidence" value="ECO:0007669"/>
    <property type="project" value="InterPro"/>
</dbReference>
<feature type="domain" description="Acyltransferase 3" evidence="2">
    <location>
        <begin position="6"/>
        <end position="154"/>
    </location>
</feature>
<evidence type="ECO:0000259" key="2">
    <source>
        <dbReference type="Pfam" id="PF01757"/>
    </source>
</evidence>
<feature type="transmembrane region" description="Helical" evidence="1">
    <location>
        <begin position="34"/>
        <end position="55"/>
    </location>
</feature>
<evidence type="ECO:0000256" key="1">
    <source>
        <dbReference type="SAM" id="Phobius"/>
    </source>
</evidence>
<feature type="transmembrane region" description="Helical" evidence="1">
    <location>
        <begin position="9"/>
        <end position="28"/>
    </location>
</feature>
<gene>
    <name evidence="3" type="ORF">F2Z29_14255</name>
</gene>
<keyword evidence="3" id="KW-0012">Acyltransferase</keyword>
<accession>A0A642KN59</accession>
<keyword evidence="1" id="KW-1133">Transmembrane helix</keyword>
<reference evidence="3 4" key="1">
    <citation type="journal article" date="2019" name="Nat. Med.">
        <title>A library of human gut bacterial isolates paired with longitudinal multiomics data enables mechanistic microbiome research.</title>
        <authorList>
            <person name="Poyet M."/>
            <person name="Groussin M."/>
            <person name="Gibbons S.M."/>
            <person name="Avila-Pacheco J."/>
            <person name="Jiang X."/>
            <person name="Kearney S.M."/>
            <person name="Perrotta A.R."/>
            <person name="Berdy B."/>
            <person name="Zhao S."/>
            <person name="Lieberman T.D."/>
            <person name="Swanson P.K."/>
            <person name="Smith M."/>
            <person name="Roesemann S."/>
            <person name="Alexander J.E."/>
            <person name="Rich S.A."/>
            <person name="Livny J."/>
            <person name="Vlamakis H."/>
            <person name="Clish C."/>
            <person name="Bullock K."/>
            <person name="Deik A."/>
            <person name="Scott J."/>
            <person name="Pierce K.A."/>
            <person name="Xavier R.J."/>
            <person name="Alm E.J."/>
        </authorList>
    </citation>
    <scope>NUCLEOTIDE SEQUENCE [LARGE SCALE GENOMIC DNA]</scope>
    <source>
        <strain evidence="3 4">BIOML-A7</strain>
    </source>
</reference>
<dbReference type="InterPro" id="IPR002656">
    <property type="entry name" value="Acyl_transf_3_dom"/>
</dbReference>
<dbReference type="Proteomes" id="UP000436803">
    <property type="component" value="Unassembled WGS sequence"/>
</dbReference>